<dbReference type="RefSeq" id="WP_092694674.1">
    <property type="nucleotide sequence ID" value="NZ_CBDDGO010000004.1"/>
</dbReference>
<dbReference type="PANTHER" id="PTHR44591:SF3">
    <property type="entry name" value="RESPONSE REGULATORY DOMAIN-CONTAINING PROTEIN"/>
    <property type="match status" value="1"/>
</dbReference>
<evidence type="ECO:0000259" key="3">
    <source>
        <dbReference type="PROSITE" id="PS50110"/>
    </source>
</evidence>
<dbReference type="SMART" id="SM00448">
    <property type="entry name" value="REC"/>
    <property type="match status" value="1"/>
</dbReference>
<dbReference type="PROSITE" id="PS50110">
    <property type="entry name" value="RESPONSE_REGULATORY"/>
    <property type="match status" value="1"/>
</dbReference>
<name>A0A1H9VTC2_9RHOB</name>
<sequence>MGLRESLSIMVVDDMSTSRGIIIMALEEIGVKKIDFRKDGAEALQHLVASPVHLVISDYNMPGMDGLALLKGLREHRMTQRIGFILVSGRMDQELLDRGRALGMNNCIAKPFTTAQLKGCIEAVTGPL</sequence>
<dbReference type="InterPro" id="IPR001789">
    <property type="entry name" value="Sig_transdc_resp-reg_receiver"/>
</dbReference>
<gene>
    <name evidence="4" type="ORF">SAMN04490244_10874</name>
</gene>
<keyword evidence="5" id="KW-1185">Reference proteome</keyword>
<dbReference type="InterPro" id="IPR050595">
    <property type="entry name" value="Bact_response_regulator"/>
</dbReference>
<dbReference type="STRING" id="641238.SAMN04490244_10874"/>
<feature type="domain" description="Response regulatory" evidence="3">
    <location>
        <begin position="8"/>
        <end position="125"/>
    </location>
</feature>
<evidence type="ECO:0000313" key="4">
    <source>
        <dbReference type="EMBL" id="SES24781.1"/>
    </source>
</evidence>
<dbReference type="EMBL" id="FOGU01000008">
    <property type="protein sequence ID" value="SES24781.1"/>
    <property type="molecule type" value="Genomic_DNA"/>
</dbReference>
<keyword evidence="1 2" id="KW-0597">Phosphoprotein</keyword>
<proteinExistence type="predicted"/>
<evidence type="ECO:0000313" key="5">
    <source>
        <dbReference type="Proteomes" id="UP000198885"/>
    </source>
</evidence>
<dbReference type="Proteomes" id="UP000198885">
    <property type="component" value="Unassembled WGS sequence"/>
</dbReference>
<dbReference type="GO" id="GO:0000160">
    <property type="term" value="P:phosphorelay signal transduction system"/>
    <property type="evidence" value="ECO:0007669"/>
    <property type="project" value="InterPro"/>
</dbReference>
<reference evidence="4 5" key="1">
    <citation type="submission" date="2016-10" db="EMBL/GenBank/DDBJ databases">
        <authorList>
            <person name="de Groot N.N."/>
        </authorList>
    </citation>
    <scope>NUCLEOTIDE SEQUENCE [LARGE SCALE GENOMIC DNA]</scope>
    <source>
        <strain evidence="4 5">DSM 23042</strain>
    </source>
</reference>
<accession>A0A1H9VTC2</accession>
<dbReference type="AlphaFoldDB" id="A0A1H9VTC2"/>
<dbReference type="InterPro" id="IPR011006">
    <property type="entry name" value="CheY-like_superfamily"/>
</dbReference>
<evidence type="ECO:0000256" key="2">
    <source>
        <dbReference type="PROSITE-ProRule" id="PRU00169"/>
    </source>
</evidence>
<dbReference type="Pfam" id="PF00072">
    <property type="entry name" value="Response_reg"/>
    <property type="match status" value="1"/>
</dbReference>
<evidence type="ECO:0000256" key="1">
    <source>
        <dbReference type="ARBA" id="ARBA00022553"/>
    </source>
</evidence>
<dbReference type="OrthoDB" id="9800897at2"/>
<organism evidence="4 5">
    <name type="scientific">Tranquillimonas rosea</name>
    <dbReference type="NCBI Taxonomy" id="641238"/>
    <lineage>
        <taxon>Bacteria</taxon>
        <taxon>Pseudomonadati</taxon>
        <taxon>Pseudomonadota</taxon>
        <taxon>Alphaproteobacteria</taxon>
        <taxon>Rhodobacterales</taxon>
        <taxon>Roseobacteraceae</taxon>
        <taxon>Tranquillimonas</taxon>
    </lineage>
</organism>
<dbReference type="SUPFAM" id="SSF52172">
    <property type="entry name" value="CheY-like"/>
    <property type="match status" value="1"/>
</dbReference>
<feature type="modified residue" description="4-aspartylphosphate" evidence="2">
    <location>
        <position position="58"/>
    </location>
</feature>
<protein>
    <submittedName>
        <fullName evidence="4">Two-component system, chemotaxis family, response regulator CheY</fullName>
    </submittedName>
</protein>
<dbReference type="PANTHER" id="PTHR44591">
    <property type="entry name" value="STRESS RESPONSE REGULATOR PROTEIN 1"/>
    <property type="match status" value="1"/>
</dbReference>
<dbReference type="Gene3D" id="3.40.50.2300">
    <property type="match status" value="1"/>
</dbReference>